<evidence type="ECO:0000313" key="5">
    <source>
        <dbReference type="EMBL" id="MBE0561470.1"/>
    </source>
</evidence>
<reference evidence="5" key="3">
    <citation type="submission" date="2020-10" db="EMBL/GenBank/DDBJ databases">
        <title>Enrichment of novel Verrucomicrobia, Bacteroidetes and Krumholzibacteria in an oxygen-limited, methane- and iron-fed bioreactor inoculated with Bothnian Sea sediments.</title>
        <authorList>
            <person name="Martins P.D."/>
            <person name="de Jong A."/>
            <person name="Lenstra W.K."/>
            <person name="van Helmond N.A.G.M."/>
            <person name="Slomp C.P."/>
            <person name="Jetten M.S.M."/>
            <person name="Welte C.U."/>
            <person name="Rasigraf O."/>
        </authorList>
    </citation>
    <scope>NUCLEOTIDE SEQUENCE</scope>
    <source>
        <strain evidence="5">MAG47</strain>
    </source>
</reference>
<keyword evidence="2" id="KW-0732">Signal</keyword>
<accession>A0A011VFD7</accession>
<dbReference type="AlphaFoldDB" id="A0A011VFD7"/>
<dbReference type="EMBL" id="WBWX01000008">
    <property type="protein sequence ID" value="KAB2794547.1"/>
    <property type="molecule type" value="Genomic_DNA"/>
</dbReference>
<dbReference type="GeneID" id="61316680"/>
<name>A0A011VFD7_BRUAN</name>
<evidence type="ECO:0000313" key="4">
    <source>
        <dbReference type="EMBL" id="KAB2794547.1"/>
    </source>
</evidence>
<feature type="chain" id="PRO_5010400781" description="DUF680 domain-containing protein" evidence="2">
    <location>
        <begin position="21"/>
        <end position="75"/>
    </location>
</feature>
<reference evidence="5" key="2">
    <citation type="submission" date="2020-09" db="EMBL/GenBank/DDBJ databases">
        <authorList>
            <person name="Dalcin Martins P."/>
        </authorList>
    </citation>
    <scope>NUCLEOTIDE SEQUENCE</scope>
    <source>
        <strain evidence="5">MAG47</strain>
    </source>
</reference>
<feature type="region of interest" description="Disordered" evidence="1">
    <location>
        <begin position="50"/>
        <end position="75"/>
    </location>
</feature>
<dbReference type="Proteomes" id="UP000441102">
    <property type="component" value="Unassembled WGS sequence"/>
</dbReference>
<dbReference type="KEGG" id="oah:DR92_2430"/>
<dbReference type="OrthoDB" id="8451210at2"/>
<gene>
    <name evidence="3" type="ORF">F9L04_05345</name>
    <name evidence="4" type="ORF">F9L06_19510</name>
    <name evidence="5" type="ORF">IH622_11765</name>
</gene>
<reference evidence="6 7" key="1">
    <citation type="submission" date="2019-09" db="EMBL/GenBank/DDBJ databases">
        <title>Taxonomic organization of the family Brucellaceae based on a phylogenomic approach.</title>
        <authorList>
            <person name="Leclercq S."/>
            <person name="Cloeckaert A."/>
            <person name="Zygmunt M.S."/>
        </authorList>
    </citation>
    <scope>NUCLEOTIDE SEQUENCE [LARGE SCALE GENOMIC DNA]</scope>
    <source>
        <strain evidence="4 6">CCUG 34461</strain>
        <strain evidence="3 7">LMG 3313</strain>
    </source>
</reference>
<feature type="signal peptide" evidence="2">
    <location>
        <begin position="1"/>
        <end position="20"/>
    </location>
</feature>
<dbReference type="Proteomes" id="UP000481876">
    <property type="component" value="Unassembled WGS sequence"/>
</dbReference>
<evidence type="ECO:0000256" key="1">
    <source>
        <dbReference type="SAM" id="MobiDB-lite"/>
    </source>
</evidence>
<evidence type="ECO:0000313" key="6">
    <source>
        <dbReference type="Proteomes" id="UP000441102"/>
    </source>
</evidence>
<sequence length="75" mass="7759">MKKIVLAAAALALSAGAAFAENPRVGEPADLYANDRTPVASQKVDYTAPASISQSSFQDGSAHRFGDASPSSYQN</sequence>
<feature type="compositionally biased region" description="Polar residues" evidence="1">
    <location>
        <begin position="50"/>
        <end position="59"/>
    </location>
</feature>
<evidence type="ECO:0000313" key="7">
    <source>
        <dbReference type="Proteomes" id="UP000481876"/>
    </source>
</evidence>
<dbReference type="Proteomes" id="UP000642265">
    <property type="component" value="Unassembled WGS sequence"/>
</dbReference>
<organism evidence="4 6">
    <name type="scientific">Brucella anthropi</name>
    <name type="common">Ochrobactrum anthropi</name>
    <dbReference type="NCBI Taxonomy" id="529"/>
    <lineage>
        <taxon>Bacteria</taxon>
        <taxon>Pseudomonadati</taxon>
        <taxon>Pseudomonadota</taxon>
        <taxon>Alphaproteobacteria</taxon>
        <taxon>Hyphomicrobiales</taxon>
        <taxon>Brucellaceae</taxon>
        <taxon>Brucella/Ochrobactrum group</taxon>
        <taxon>Brucella</taxon>
    </lineage>
</organism>
<evidence type="ECO:0000313" key="3">
    <source>
        <dbReference type="EMBL" id="KAB2772583.1"/>
    </source>
</evidence>
<evidence type="ECO:0008006" key="8">
    <source>
        <dbReference type="Google" id="ProtNLM"/>
    </source>
</evidence>
<comment type="caution">
    <text evidence="4">The sequence shown here is derived from an EMBL/GenBank/DDBJ whole genome shotgun (WGS) entry which is preliminary data.</text>
</comment>
<protein>
    <recommendedName>
        <fullName evidence="8">DUF680 domain-containing protein</fullName>
    </recommendedName>
</protein>
<dbReference type="EMBL" id="WBWS01000004">
    <property type="protein sequence ID" value="KAB2772583.1"/>
    <property type="molecule type" value="Genomic_DNA"/>
</dbReference>
<dbReference type="EMBL" id="JACZKO010000033">
    <property type="protein sequence ID" value="MBE0561470.1"/>
    <property type="molecule type" value="Genomic_DNA"/>
</dbReference>
<evidence type="ECO:0000256" key="2">
    <source>
        <dbReference type="SAM" id="SignalP"/>
    </source>
</evidence>
<proteinExistence type="predicted"/>
<dbReference type="RefSeq" id="WP_012090790.1">
    <property type="nucleotide sequence ID" value="NZ_CP008820.1"/>
</dbReference>